<dbReference type="SMART" id="SM00150">
    <property type="entry name" value="SPEC"/>
    <property type="match status" value="17"/>
</dbReference>
<dbReference type="SMART" id="SM00033">
    <property type="entry name" value="CH"/>
    <property type="match status" value="2"/>
</dbReference>
<dbReference type="PROSITE" id="PS00019">
    <property type="entry name" value="ACTININ_1"/>
    <property type="match status" value="1"/>
</dbReference>
<dbReference type="InterPro" id="IPR016343">
    <property type="entry name" value="Spectrin_bsu"/>
</dbReference>
<dbReference type="PIRSF" id="PIRSF002297">
    <property type="entry name" value="Spectrin_beta_subunit"/>
    <property type="match status" value="1"/>
</dbReference>
<proteinExistence type="inferred from homology"/>
<dbReference type="FunFam" id="1.20.58.60:FF:000019">
    <property type="entry name" value="Spectrin beta chain"/>
    <property type="match status" value="1"/>
</dbReference>
<evidence type="ECO:0000256" key="8">
    <source>
        <dbReference type="PIRNR" id="PIRNR002297"/>
    </source>
</evidence>
<dbReference type="FunFam" id="1.20.58.60:FF:000011">
    <property type="entry name" value="Spectrin beta chain"/>
    <property type="match status" value="1"/>
</dbReference>
<organism evidence="12 13">
    <name type="scientific">Trichinella pseudospiralis</name>
    <name type="common">Parasitic roundworm</name>
    <dbReference type="NCBI Taxonomy" id="6337"/>
    <lineage>
        <taxon>Eukaryota</taxon>
        <taxon>Metazoa</taxon>
        <taxon>Ecdysozoa</taxon>
        <taxon>Nematoda</taxon>
        <taxon>Enoplea</taxon>
        <taxon>Dorylaimia</taxon>
        <taxon>Trichinellida</taxon>
        <taxon>Trichinellidae</taxon>
        <taxon>Trichinella</taxon>
    </lineage>
</organism>
<dbReference type="PROSITE" id="PS50021">
    <property type="entry name" value="CH"/>
    <property type="match status" value="2"/>
</dbReference>
<reference evidence="12 13" key="1">
    <citation type="submission" date="2015-01" db="EMBL/GenBank/DDBJ databases">
        <title>Evolution of Trichinella species and genotypes.</title>
        <authorList>
            <person name="Korhonen P.K."/>
            <person name="Edoardo P."/>
            <person name="Giuseppe L.R."/>
            <person name="Gasser R.B."/>
        </authorList>
    </citation>
    <scope>NUCLEOTIDE SEQUENCE [LARGE SCALE GENOMIC DNA]</scope>
    <source>
        <strain evidence="12">ISS470</strain>
    </source>
</reference>
<dbReference type="CDD" id="cd21246">
    <property type="entry name" value="CH_SPTB-like_rpt1"/>
    <property type="match status" value="1"/>
</dbReference>
<evidence type="ECO:0000256" key="5">
    <source>
        <dbReference type="ARBA" id="ARBA00022737"/>
    </source>
</evidence>
<dbReference type="FunFam" id="1.10.418.10:FF:000004">
    <property type="entry name" value="Spectrin beta chain"/>
    <property type="match status" value="1"/>
</dbReference>
<dbReference type="FunFam" id="1.20.58.60:FF:000172">
    <property type="entry name" value="Spectrin beta chain"/>
    <property type="match status" value="1"/>
</dbReference>
<dbReference type="SUPFAM" id="SSF47576">
    <property type="entry name" value="Calponin-homology domain, CH-domain"/>
    <property type="match status" value="1"/>
</dbReference>
<dbReference type="CDD" id="cd00176">
    <property type="entry name" value="SPEC"/>
    <property type="match status" value="8"/>
</dbReference>
<keyword evidence="5" id="KW-0677">Repeat</keyword>
<dbReference type="FunFam" id="1.20.58.60:FF:000072">
    <property type="entry name" value="Spectrin beta chain"/>
    <property type="match status" value="1"/>
</dbReference>
<keyword evidence="4 8" id="KW-0963">Cytoplasm</keyword>
<feature type="domain" description="Calponin-homology (CH)" evidence="11">
    <location>
        <begin position="95"/>
        <end position="199"/>
    </location>
</feature>
<dbReference type="CDD" id="cd21248">
    <property type="entry name" value="CH_SPTB_like_rpt2"/>
    <property type="match status" value="1"/>
</dbReference>
<dbReference type="InterPro" id="IPR011993">
    <property type="entry name" value="PH-like_dom_sf"/>
</dbReference>
<dbReference type="GO" id="GO:0016192">
    <property type="term" value="P:vesicle-mediated transport"/>
    <property type="evidence" value="ECO:0007669"/>
    <property type="project" value="UniProtKB-ARBA"/>
</dbReference>
<dbReference type="Pfam" id="PF00307">
    <property type="entry name" value="CH"/>
    <property type="match status" value="2"/>
</dbReference>
<feature type="coiled-coil region" evidence="9">
    <location>
        <begin position="1390"/>
        <end position="1449"/>
    </location>
</feature>
<keyword evidence="9" id="KW-0175">Coiled coil</keyword>
<comment type="caution">
    <text evidence="12">The sequence shown here is derived from an EMBL/GenBank/DDBJ whole genome shotgun (WGS) entry which is preliminary data.</text>
</comment>
<dbReference type="EMBL" id="JYDT01000057">
    <property type="protein sequence ID" value="KRY87318.1"/>
    <property type="molecule type" value="Genomic_DNA"/>
</dbReference>
<evidence type="ECO:0000313" key="13">
    <source>
        <dbReference type="Proteomes" id="UP000054995"/>
    </source>
</evidence>
<dbReference type="GO" id="GO:0051693">
    <property type="term" value="P:actin filament capping"/>
    <property type="evidence" value="ECO:0007669"/>
    <property type="project" value="UniProtKB-UniRule"/>
</dbReference>
<dbReference type="Gene3D" id="1.10.418.10">
    <property type="entry name" value="Calponin-like domain"/>
    <property type="match status" value="2"/>
</dbReference>
<evidence type="ECO:0000259" key="11">
    <source>
        <dbReference type="PROSITE" id="PS50021"/>
    </source>
</evidence>
<protein>
    <recommendedName>
        <fullName evidence="8">Spectrin beta chain</fullName>
    </recommendedName>
</protein>
<dbReference type="InterPro" id="IPR001849">
    <property type="entry name" value="PH_domain"/>
</dbReference>
<evidence type="ECO:0000256" key="7">
    <source>
        <dbReference type="ARBA" id="ARBA00023212"/>
    </source>
</evidence>
<dbReference type="FunFam" id="1.20.58.60:FF:000028">
    <property type="entry name" value="Spectrin beta chain"/>
    <property type="match status" value="1"/>
</dbReference>
<keyword evidence="6 8" id="KW-0009">Actin-binding</keyword>
<accession>A0A0V1FMS1</accession>
<evidence type="ECO:0000256" key="2">
    <source>
        <dbReference type="ARBA" id="ARBA00006826"/>
    </source>
</evidence>
<dbReference type="GO" id="GO:0003779">
    <property type="term" value="F:actin binding"/>
    <property type="evidence" value="ECO:0007669"/>
    <property type="project" value="UniProtKB-KW"/>
</dbReference>
<dbReference type="InterPro" id="IPR002017">
    <property type="entry name" value="Spectrin_repeat"/>
</dbReference>
<comment type="subcellular location">
    <subcellularLocation>
        <location evidence="1">Cytoplasm</location>
        <location evidence="1">Cytoskeleton</location>
    </subcellularLocation>
</comment>
<dbReference type="InterPro" id="IPR018159">
    <property type="entry name" value="Spectrin/alpha-actinin"/>
</dbReference>
<dbReference type="PROSITE" id="PS50003">
    <property type="entry name" value="PH_DOMAIN"/>
    <property type="match status" value="1"/>
</dbReference>
<feature type="coiled-coil region" evidence="9">
    <location>
        <begin position="1065"/>
        <end position="1106"/>
    </location>
</feature>
<dbReference type="SUPFAM" id="SSF46966">
    <property type="entry name" value="Spectrin repeat"/>
    <property type="match status" value="14"/>
</dbReference>
<feature type="domain" description="PH" evidence="10">
    <location>
        <begin position="2059"/>
        <end position="2257"/>
    </location>
</feature>
<dbReference type="FunFam" id="1.20.58.60:FF:000033">
    <property type="entry name" value="Spectrin beta chain"/>
    <property type="match status" value="1"/>
</dbReference>
<dbReference type="SUPFAM" id="SSF50729">
    <property type="entry name" value="PH domain-like"/>
    <property type="match status" value="1"/>
</dbReference>
<evidence type="ECO:0000259" key="10">
    <source>
        <dbReference type="PROSITE" id="PS50003"/>
    </source>
</evidence>
<dbReference type="OrthoDB" id="5865767at2759"/>
<dbReference type="Proteomes" id="UP000054995">
    <property type="component" value="Unassembled WGS sequence"/>
</dbReference>
<dbReference type="GO" id="GO:0008091">
    <property type="term" value="C:spectrin"/>
    <property type="evidence" value="ECO:0007669"/>
    <property type="project" value="InterPro"/>
</dbReference>
<feature type="domain" description="Calponin-homology (CH)" evidence="11">
    <location>
        <begin position="243"/>
        <end position="348"/>
    </location>
</feature>
<evidence type="ECO:0000256" key="3">
    <source>
        <dbReference type="ARBA" id="ARBA00022467"/>
    </source>
</evidence>
<dbReference type="FunFam" id="1.20.58.60:FF:000229">
    <property type="entry name" value="Spectrin beta chain"/>
    <property type="match status" value="1"/>
</dbReference>
<evidence type="ECO:0000256" key="9">
    <source>
        <dbReference type="SAM" id="Coils"/>
    </source>
</evidence>
<keyword evidence="7 8" id="KW-0206">Cytoskeleton</keyword>
<dbReference type="Gene3D" id="2.30.29.30">
    <property type="entry name" value="Pleckstrin-homology domain (PH domain)/Phosphotyrosine-binding domain (PTB)"/>
    <property type="match status" value="1"/>
</dbReference>
<keyword evidence="3 8" id="KW-0117">Actin capping</keyword>
<dbReference type="Gene3D" id="1.20.58.60">
    <property type="match status" value="12"/>
</dbReference>
<dbReference type="GO" id="GO:0005200">
    <property type="term" value="F:structural constituent of cytoskeleton"/>
    <property type="evidence" value="ECO:0007669"/>
    <property type="project" value="UniProtKB-UniRule"/>
</dbReference>
<dbReference type="FunFam" id="1.20.58.60:FF:000018">
    <property type="entry name" value="Spectrin beta chain"/>
    <property type="match status" value="1"/>
</dbReference>
<comment type="similarity">
    <text evidence="2 8">Belongs to the spectrin family.</text>
</comment>
<evidence type="ECO:0000256" key="1">
    <source>
        <dbReference type="ARBA" id="ARBA00004245"/>
    </source>
</evidence>
<name>A0A0V1FMS1_TRIPS</name>
<dbReference type="FunFam" id="1.10.418.10:FF:000001">
    <property type="entry name" value="Actinin alpha 1"/>
    <property type="match status" value="1"/>
</dbReference>
<dbReference type="InterPro" id="IPR036872">
    <property type="entry name" value="CH_dom_sf"/>
</dbReference>
<evidence type="ECO:0000313" key="12">
    <source>
        <dbReference type="EMBL" id="KRY87318.1"/>
    </source>
</evidence>
<dbReference type="PANTHER" id="PTHR11915">
    <property type="entry name" value="SPECTRIN/FILAMIN RELATED CYTOSKELETAL PROTEIN"/>
    <property type="match status" value="1"/>
</dbReference>
<keyword evidence="13" id="KW-1185">Reference proteome</keyword>
<evidence type="ECO:0000256" key="6">
    <source>
        <dbReference type="ARBA" id="ARBA00023203"/>
    </source>
</evidence>
<sequence>MTTDIAIRPDYVDEHIFEDYDENSSARLFERSRIKALAAIMNKPCEYLHINNAHDSRAADDSRDNDSSLLLLSEEDLDLYTMDKIVKMLKDERENVQKKTFTKWVNSHLERAQCRIQDLYTDLRDGKMLIKLLEILSGERLPKPTKGKMRIHCLENVDKALQFLRLQHVHLENMGSHDIVDGNPRLSLGLIWTIILRFQTVSSSVLVRISLSVIVLLNRVLSFMACIQIQGIELFDTESQETRSAREALLLWCQMKTAGYPNVNVRNFTTSWRDGLAFNALIHKHRPDLISFEKLQRSNALHNLKNAFEVAENQLGITSLLDAEDVNVEMPDEKSIITYLVSYYHYFNKLRQETIQGRRIGKVVSELMENDVMIEEYERLSSDLLQWIKKTIEKLNDRVFVNSLVGVQKQLTTFNNYRTEEKPPKFVSKGNLEVLLFTLQSRMRANNQKPYLPREGRMISDINKAWENLEKAEHERELALKEELIRQEKLEQLAARFDRKAGMRETWLAENQRLVSQDNFGADLPSVEAATKKHEAIETDIYAYEERVQAVIAVAQDLEAENYNDIARINARKDNVLQLWNFLLELLMARRVRLELSMVIQKIFQDMIHVLGWMEELKARMLSDDYGKHLMGVEDLIQKHQLVEADVNIVGDRLKLVCQQAEKFTHPDGPDGSGYQPVEPALVQERIQMLEAAYKELLAMVEQRRRRLEDSKRLCQFFLDAEELEQGFKELEQVLSSPDVGHDVVSVNLLLAKHKSVEDQIASLERNKNVVIDTGRGLIGENLPGSSDIQAQIDHIEEMWQALQTLANLRKQRLLGAVDYYQLFSDIDDNEAWLLDSLRILSSEDVGKDEPSVQHLIKQHDGVTEELQNGRNLLDQLYTQADQLPEAARAGPDVADRLKQIESRYAEVIELGTMRKQRLLDALTLYKLFNDTDNLEAWIDEKAKLLESLKPADDLEEVEIMRHRFETLEQDLNNQSAKVLTVNKLSRQLLHVEHPNSDAILQRQNRLNARWAQLQDMVRRKRLELDQAHRLQTFRIDCQETVTWIQDKTRVLEDTEELKDDLSGIMKLQRRLSMMERDLGAIQAKLDNLEQQAVRLQQERPEEVEAIRENIARIQYVWDRLTGKVREYEAKLDEAGDLQRFLRDLDHFQGWLSSVMRQVASEDEPQSLAEAEQLLSQHSVIREEIDGYAEDYAKMRMMGDRVTQDQTDPQYLLLRQRLDGLQEGWQELHRMWDNRQAMLSQALNLQMFLRDAKQAELLLNQQENYLAKDEAPTSLEQAETMLKRHGDFLTTMEAGDEKIRAVVVFGNQLCEDGHFAADRIHKKVSNVHERRELNREKANSMTERLREHVALQQFLSDCEELRRWIEEKMIRAQDETYRDAKTVHSKFMRHQAFEAEIQSNKERLQRLQEACVRLIAEKPQLDAFVDPHVAELTAQFDELESKTKEKGQRLFDANREAIYVQACEDMTEWVEAMEKQMGTEDVAQDLATVNVEIQKQQLIESEMLKRVQQVCQLQAMEPQLEELRPEEFDAIKTHRLTVQEKFSKLQAPLEQRRQLLERKKEAFQFLRDVEDEKLWIADRRPMARSPMLGDTLFDCHRLQKQNQSLKNEIENHQPWIQRICDNGRKLIASGHENAPDFEAKIKELLEALEELKKDVEKRRERLAESEKAHRYIYDANEAEVWMSEQELYMMTDDRGRDEFTTENLIKKHERQRQDVEQFADTIRDLADRAQKLIAEHAPMSDTIAIRQAQIDKSYAGLQDLSRERRHRLGETLQLFNLHRQIEDILQWIAEREVVAGSQDAGQDYEHVQMLQERFRQFAKDTETIGTERVSNANEECDQLMAVHHPDAPTVALWKDNLNEAWENLLELMQTRAQMLDASCQLHKFFHDCRDTLSRILEKSHSMPEDLGRDASSVSALQRKHQNFLTDLLSLESQVKQVQADARSLQASYAGDRALEIQAREGEVLNAWRLLQANCEGRRTKLLDTSDLFRFMQMVRDLLLWMEEVKREMNTQERPKDVSGVELLMNNHQSLKAEIDAREENFSSCIALGRDLLSRKHYASSEIEKKLIKLTTERAEMMRRWEDRWEYLQLILEVYQFARDAAVADAWLLAQEPYLLSKEYGRTLEEVVKLIKKHEAFEKSTIAQEERFQALEKLTTLELRAQEYLMWLRMGNRLALADMAQCGLRFMEAMESEMEDGELYRGETPINLIGWNVEIASSYTKRRNVLSLRSPTGFEYLLQARDEDDMLRWLHQLRTAIGILETSTSSSGKASTLPAAQQPSAKKRFFGTESPITGRSLAMTDKQYNLLKKSWLALSSRHEAMAAVIYNVEDSEGEWFRSLGLTSPQESDHFKRTLTTLGRMYAFFLDYCITLIFKKPQKVADVCEYVGALHAWKKNILFDARLLLLLKNATVRYFVHLASNKQKESSFYVWNVFLNFIFFEVRDGFNTACRDNLKPTAKLLALQEWFKQSMVSFEA</sequence>
<gene>
    <name evidence="12" type="primary">beta-Spec</name>
    <name evidence="12" type="ORF">T4D_4416</name>
</gene>
<dbReference type="InterPro" id="IPR001589">
    <property type="entry name" value="Actinin_actin-bd_CS"/>
</dbReference>
<dbReference type="FunFam" id="1.20.58.60:FF:000106">
    <property type="entry name" value="Spectrin beta chain"/>
    <property type="match status" value="1"/>
</dbReference>
<dbReference type="PROSITE" id="PS00020">
    <property type="entry name" value="ACTININ_2"/>
    <property type="match status" value="1"/>
</dbReference>
<dbReference type="InterPro" id="IPR001715">
    <property type="entry name" value="CH_dom"/>
</dbReference>
<evidence type="ECO:0000256" key="4">
    <source>
        <dbReference type="ARBA" id="ARBA00022490"/>
    </source>
</evidence>
<dbReference type="Pfam" id="PF00435">
    <property type="entry name" value="Spectrin"/>
    <property type="match status" value="17"/>
</dbReference>
<dbReference type="FunFam" id="1.20.58.60:FF:000049">
    <property type="entry name" value="Spectrin beta chain"/>
    <property type="match status" value="1"/>
</dbReference>
<feature type="coiled-coil region" evidence="9">
    <location>
        <begin position="1634"/>
        <end position="1668"/>
    </location>
</feature>
<dbReference type="GO" id="GO:0016020">
    <property type="term" value="C:membrane"/>
    <property type="evidence" value="ECO:0007669"/>
    <property type="project" value="UniProtKB-ARBA"/>
</dbReference>